<keyword evidence="6" id="KW-0742">SOS response</keyword>
<sequence>MQFKDYLREYKQRNGLTNDQIALQLGVNKSTVSRWLKGESKAVNANLIDKLSYMLQTDVEQLLKEKETYRKPILGLVKAGYDLWADENWEGYEEVTASDYYLGDFFLRVTGDSMDGAHIHDQDLIYVKQCQDVASGTIAVVLIENNEVTVKRIIKKEDLLILEAANPAVPSRYYTAEEVEQLPVRILGKVLYSKSMINQNRSSFD</sequence>
<dbReference type="CDD" id="cd00093">
    <property type="entry name" value="HTH_XRE"/>
    <property type="match status" value="1"/>
</dbReference>
<dbReference type="InterPro" id="IPR015927">
    <property type="entry name" value="Peptidase_S24_S26A/B/C"/>
</dbReference>
<dbReference type="PROSITE" id="PS50943">
    <property type="entry name" value="HTH_CROC1"/>
    <property type="match status" value="1"/>
</dbReference>
<dbReference type="PANTHER" id="PTHR33516">
    <property type="entry name" value="LEXA REPRESSOR"/>
    <property type="match status" value="1"/>
</dbReference>
<keyword evidence="5" id="KW-0234">DNA repair</keyword>
<dbReference type="PRINTS" id="PR00726">
    <property type="entry name" value="LEXASERPTASE"/>
</dbReference>
<dbReference type="PANTHER" id="PTHR33516:SF2">
    <property type="entry name" value="LEXA REPRESSOR-RELATED"/>
    <property type="match status" value="1"/>
</dbReference>
<keyword evidence="4 7" id="KW-0068">Autocatalytic cleavage</keyword>
<evidence type="ECO:0000313" key="10">
    <source>
        <dbReference type="Proteomes" id="UP000824175"/>
    </source>
</evidence>
<evidence type="ECO:0000256" key="4">
    <source>
        <dbReference type="ARBA" id="ARBA00022813"/>
    </source>
</evidence>
<feature type="domain" description="HTH cro/C1-type" evidence="8">
    <location>
        <begin position="7"/>
        <end position="62"/>
    </location>
</feature>
<dbReference type="SMART" id="SM00530">
    <property type="entry name" value="HTH_XRE"/>
    <property type="match status" value="1"/>
</dbReference>
<dbReference type="CDD" id="cd06529">
    <property type="entry name" value="S24_LexA-like"/>
    <property type="match status" value="1"/>
</dbReference>
<dbReference type="GO" id="GO:0009432">
    <property type="term" value="P:SOS response"/>
    <property type="evidence" value="ECO:0007669"/>
    <property type="project" value="UniProtKB-KW"/>
</dbReference>
<dbReference type="GO" id="GO:0006281">
    <property type="term" value="P:DNA repair"/>
    <property type="evidence" value="ECO:0007669"/>
    <property type="project" value="UniProtKB-KW"/>
</dbReference>
<keyword evidence="3 7" id="KW-0378">Hydrolase</keyword>
<dbReference type="InterPro" id="IPR006197">
    <property type="entry name" value="Peptidase_S24_LexA"/>
</dbReference>
<dbReference type="Proteomes" id="UP000824175">
    <property type="component" value="Unassembled WGS sequence"/>
</dbReference>
<dbReference type="Gene3D" id="1.10.260.40">
    <property type="entry name" value="lambda repressor-like DNA-binding domains"/>
    <property type="match status" value="1"/>
</dbReference>
<evidence type="ECO:0000256" key="3">
    <source>
        <dbReference type="ARBA" id="ARBA00022801"/>
    </source>
</evidence>
<dbReference type="InterPro" id="IPR050077">
    <property type="entry name" value="LexA_repressor"/>
</dbReference>
<evidence type="ECO:0000256" key="5">
    <source>
        <dbReference type="ARBA" id="ARBA00023204"/>
    </source>
</evidence>
<reference evidence="9" key="1">
    <citation type="submission" date="2020-10" db="EMBL/GenBank/DDBJ databases">
        <authorList>
            <person name="Gilroy R."/>
        </authorList>
    </citation>
    <scope>NUCLEOTIDE SEQUENCE</scope>
    <source>
        <strain evidence="9">CHK195-11698</strain>
    </source>
</reference>
<dbReference type="GO" id="GO:0003677">
    <property type="term" value="F:DNA binding"/>
    <property type="evidence" value="ECO:0007669"/>
    <property type="project" value="InterPro"/>
</dbReference>
<accession>A0A9D1HLT9</accession>
<organism evidence="9 10">
    <name type="scientific">Candidatus Fimiplasma intestinipullorum</name>
    <dbReference type="NCBI Taxonomy" id="2840825"/>
    <lineage>
        <taxon>Bacteria</taxon>
        <taxon>Bacillati</taxon>
        <taxon>Bacillota</taxon>
        <taxon>Clostridia</taxon>
        <taxon>Eubacteriales</taxon>
        <taxon>Candidatus Fimiplasma</taxon>
    </lineage>
</organism>
<dbReference type="SUPFAM" id="SSF47413">
    <property type="entry name" value="lambda repressor-like DNA-binding domains"/>
    <property type="match status" value="1"/>
</dbReference>
<dbReference type="EMBL" id="DVMJ01000014">
    <property type="protein sequence ID" value="HIU12878.1"/>
    <property type="molecule type" value="Genomic_DNA"/>
</dbReference>
<keyword evidence="2" id="KW-0227">DNA damage</keyword>
<evidence type="ECO:0000256" key="6">
    <source>
        <dbReference type="ARBA" id="ARBA00023236"/>
    </source>
</evidence>
<dbReference type="Gene3D" id="2.10.109.10">
    <property type="entry name" value="Umud Fragment, subunit A"/>
    <property type="match status" value="1"/>
</dbReference>
<evidence type="ECO:0000256" key="2">
    <source>
        <dbReference type="ARBA" id="ARBA00022763"/>
    </source>
</evidence>
<evidence type="ECO:0000256" key="7">
    <source>
        <dbReference type="RuleBase" id="RU003991"/>
    </source>
</evidence>
<dbReference type="InterPro" id="IPR010982">
    <property type="entry name" value="Lambda_DNA-bd_dom_sf"/>
</dbReference>
<dbReference type="InterPro" id="IPR001387">
    <property type="entry name" value="Cro/C1-type_HTH"/>
</dbReference>
<gene>
    <name evidence="9" type="ORF">IAD15_02235</name>
</gene>
<dbReference type="Pfam" id="PF13443">
    <property type="entry name" value="HTH_26"/>
    <property type="match status" value="1"/>
</dbReference>
<dbReference type="GO" id="GO:0006355">
    <property type="term" value="P:regulation of DNA-templated transcription"/>
    <property type="evidence" value="ECO:0007669"/>
    <property type="project" value="InterPro"/>
</dbReference>
<dbReference type="InterPro" id="IPR036286">
    <property type="entry name" value="LexA/Signal_pep-like_sf"/>
</dbReference>
<evidence type="ECO:0000259" key="8">
    <source>
        <dbReference type="PROSITE" id="PS50943"/>
    </source>
</evidence>
<name>A0A9D1HLT9_9FIRM</name>
<comment type="similarity">
    <text evidence="1 7">Belongs to the peptidase S24 family.</text>
</comment>
<dbReference type="GO" id="GO:0016787">
    <property type="term" value="F:hydrolase activity"/>
    <property type="evidence" value="ECO:0007669"/>
    <property type="project" value="UniProtKB-KW"/>
</dbReference>
<reference evidence="9" key="2">
    <citation type="journal article" date="2021" name="PeerJ">
        <title>Extensive microbial diversity within the chicken gut microbiome revealed by metagenomics and culture.</title>
        <authorList>
            <person name="Gilroy R."/>
            <person name="Ravi A."/>
            <person name="Getino M."/>
            <person name="Pursley I."/>
            <person name="Horton D.L."/>
            <person name="Alikhan N.F."/>
            <person name="Baker D."/>
            <person name="Gharbi K."/>
            <person name="Hall N."/>
            <person name="Watson M."/>
            <person name="Adriaenssens E.M."/>
            <person name="Foster-Nyarko E."/>
            <person name="Jarju S."/>
            <person name="Secka A."/>
            <person name="Antonio M."/>
            <person name="Oren A."/>
            <person name="Chaudhuri R.R."/>
            <person name="La Ragione R."/>
            <person name="Hildebrand F."/>
            <person name="Pallen M.J."/>
        </authorList>
    </citation>
    <scope>NUCLEOTIDE SEQUENCE</scope>
    <source>
        <strain evidence="9">CHK195-11698</strain>
    </source>
</reference>
<evidence type="ECO:0000313" key="9">
    <source>
        <dbReference type="EMBL" id="HIU12878.1"/>
    </source>
</evidence>
<evidence type="ECO:0000256" key="1">
    <source>
        <dbReference type="ARBA" id="ARBA00007484"/>
    </source>
</evidence>
<proteinExistence type="inferred from homology"/>
<dbReference type="SUPFAM" id="SSF51306">
    <property type="entry name" value="LexA/Signal peptidase"/>
    <property type="match status" value="1"/>
</dbReference>
<dbReference type="AlphaFoldDB" id="A0A9D1HLT9"/>
<dbReference type="InterPro" id="IPR039418">
    <property type="entry name" value="LexA-like"/>
</dbReference>
<protein>
    <submittedName>
        <fullName evidence="9">Helix-turn-helix domain-containing protein</fullName>
    </submittedName>
</protein>
<dbReference type="Pfam" id="PF00717">
    <property type="entry name" value="Peptidase_S24"/>
    <property type="match status" value="1"/>
</dbReference>
<comment type="caution">
    <text evidence="9">The sequence shown here is derived from an EMBL/GenBank/DDBJ whole genome shotgun (WGS) entry which is preliminary data.</text>
</comment>